<evidence type="ECO:0000259" key="4">
    <source>
        <dbReference type="Pfam" id="PF00005"/>
    </source>
</evidence>
<name>A0ABW1BZA1_9ACTN</name>
<sequence>MDGTESSAREPLVRVKGLHWEADGRPRGLTPDPLAVRSGQTAVLVAHDAEEADLVADFLLGLSWGHDGVITIGGEQVTQATWEREIGLVPAGAGLLPHLTVEKNLVLTSFDERASARVQGRVAYMARRTQIEGFLHARPHELAHDERLTVALTRVLCRHRPVKVVVIEDRTGFGPCHAAVSAALGADPGLAVLVITDDRTRVASLAPPTLFWDVTDWDVTDEEVAGAQP</sequence>
<evidence type="ECO:0000256" key="2">
    <source>
        <dbReference type="ARBA" id="ARBA00022967"/>
    </source>
</evidence>
<keyword evidence="1" id="KW-1003">Cell membrane</keyword>
<proteinExistence type="predicted"/>
<evidence type="ECO:0000313" key="5">
    <source>
        <dbReference type="EMBL" id="MFC5818018.1"/>
    </source>
</evidence>
<comment type="caution">
    <text evidence="5">The sequence shown here is derived from an EMBL/GenBank/DDBJ whole genome shotgun (WGS) entry which is preliminary data.</text>
</comment>
<keyword evidence="2" id="KW-1278">Translocase</keyword>
<accession>A0ABW1BZA1</accession>
<keyword evidence="6" id="KW-1185">Reference proteome</keyword>
<dbReference type="InterPro" id="IPR047641">
    <property type="entry name" value="ABC_transpr_MalK/UgpC-like"/>
</dbReference>
<keyword evidence="5" id="KW-0067">ATP-binding</keyword>
<dbReference type="GO" id="GO:0005524">
    <property type="term" value="F:ATP binding"/>
    <property type="evidence" value="ECO:0007669"/>
    <property type="project" value="UniProtKB-KW"/>
</dbReference>
<gene>
    <name evidence="5" type="ORF">ACFPUY_23190</name>
</gene>
<dbReference type="Proteomes" id="UP001596096">
    <property type="component" value="Unassembled WGS sequence"/>
</dbReference>
<evidence type="ECO:0000256" key="3">
    <source>
        <dbReference type="ARBA" id="ARBA00023136"/>
    </source>
</evidence>
<organism evidence="5 6">
    <name type="scientific">Nonomuraea harbinensis</name>
    <dbReference type="NCBI Taxonomy" id="1286938"/>
    <lineage>
        <taxon>Bacteria</taxon>
        <taxon>Bacillati</taxon>
        <taxon>Actinomycetota</taxon>
        <taxon>Actinomycetes</taxon>
        <taxon>Streptosporangiales</taxon>
        <taxon>Streptosporangiaceae</taxon>
        <taxon>Nonomuraea</taxon>
    </lineage>
</organism>
<keyword evidence="5" id="KW-0547">Nucleotide-binding</keyword>
<protein>
    <submittedName>
        <fullName evidence="5">ATP-binding cassette domain-containing protein</fullName>
    </submittedName>
</protein>
<evidence type="ECO:0000256" key="1">
    <source>
        <dbReference type="ARBA" id="ARBA00022475"/>
    </source>
</evidence>
<feature type="domain" description="ABC transporter" evidence="4">
    <location>
        <begin position="57"/>
        <end position="162"/>
    </location>
</feature>
<dbReference type="RefSeq" id="WP_219546623.1">
    <property type="nucleotide sequence ID" value="NZ_JAHKRN010000026.1"/>
</dbReference>
<dbReference type="InterPro" id="IPR003439">
    <property type="entry name" value="ABC_transporter-like_ATP-bd"/>
</dbReference>
<reference evidence="6" key="1">
    <citation type="journal article" date="2019" name="Int. J. Syst. Evol. Microbiol.">
        <title>The Global Catalogue of Microorganisms (GCM) 10K type strain sequencing project: providing services to taxonomists for standard genome sequencing and annotation.</title>
        <authorList>
            <consortium name="The Broad Institute Genomics Platform"/>
            <consortium name="The Broad Institute Genome Sequencing Center for Infectious Disease"/>
            <person name="Wu L."/>
            <person name="Ma J."/>
        </authorList>
    </citation>
    <scope>NUCLEOTIDE SEQUENCE [LARGE SCALE GENOMIC DNA]</scope>
    <source>
        <strain evidence="6">CGMCC 4.7106</strain>
    </source>
</reference>
<dbReference type="EMBL" id="JBHSNW010000011">
    <property type="protein sequence ID" value="MFC5818018.1"/>
    <property type="molecule type" value="Genomic_DNA"/>
</dbReference>
<keyword evidence="3" id="KW-0472">Membrane</keyword>
<dbReference type="PANTHER" id="PTHR43875:SF15">
    <property type="entry name" value="TREHALOSE IMPORT ATP-BINDING PROTEIN SUGC"/>
    <property type="match status" value="1"/>
</dbReference>
<dbReference type="Pfam" id="PF00005">
    <property type="entry name" value="ABC_tran"/>
    <property type="match status" value="1"/>
</dbReference>
<evidence type="ECO:0000313" key="6">
    <source>
        <dbReference type="Proteomes" id="UP001596096"/>
    </source>
</evidence>
<dbReference type="PANTHER" id="PTHR43875">
    <property type="entry name" value="MALTODEXTRIN IMPORT ATP-BINDING PROTEIN MSMX"/>
    <property type="match status" value="1"/>
</dbReference>